<evidence type="ECO:0000313" key="6">
    <source>
        <dbReference type="Proteomes" id="UP001488838"/>
    </source>
</evidence>
<dbReference type="GO" id="GO:0003735">
    <property type="term" value="F:structural constituent of ribosome"/>
    <property type="evidence" value="ECO:0007669"/>
    <property type="project" value="InterPro"/>
</dbReference>
<reference evidence="5 6" key="1">
    <citation type="journal article" date="2023" name="bioRxiv">
        <title>Conserved and derived expression patterns and positive selection on dental genes reveal complex evolutionary context of ever-growing rodent molars.</title>
        <authorList>
            <person name="Calamari Z.T."/>
            <person name="Song A."/>
            <person name="Cohen E."/>
            <person name="Akter M."/>
            <person name="Roy R.D."/>
            <person name="Hallikas O."/>
            <person name="Christensen M.M."/>
            <person name="Li P."/>
            <person name="Marangoni P."/>
            <person name="Jernvall J."/>
            <person name="Klein O.D."/>
        </authorList>
    </citation>
    <scope>NUCLEOTIDE SEQUENCE [LARGE SCALE GENOMIC DNA]</scope>
    <source>
        <strain evidence="5">V071</strain>
    </source>
</reference>
<dbReference type="Pfam" id="PF01655">
    <property type="entry name" value="Ribosomal_L32e"/>
    <property type="match status" value="1"/>
</dbReference>
<gene>
    <name evidence="5" type="ORF">U0070_013784</name>
</gene>
<accession>A0AAW0J9Y7</accession>
<keyword evidence="3" id="KW-0687">Ribonucleoprotein</keyword>
<sequence>MDIIVTIGIMASFRSLVKPHIVEKRTKKLIQCQSDHCLTIKCNGEKHRGVDKKVRKGFKGQISLPNTGY</sequence>
<organism evidence="5 6">
    <name type="scientific">Myodes glareolus</name>
    <name type="common">Bank vole</name>
    <name type="synonym">Clethrionomys glareolus</name>
    <dbReference type="NCBI Taxonomy" id="447135"/>
    <lineage>
        <taxon>Eukaryota</taxon>
        <taxon>Metazoa</taxon>
        <taxon>Chordata</taxon>
        <taxon>Craniata</taxon>
        <taxon>Vertebrata</taxon>
        <taxon>Euteleostomi</taxon>
        <taxon>Mammalia</taxon>
        <taxon>Eutheria</taxon>
        <taxon>Euarchontoglires</taxon>
        <taxon>Glires</taxon>
        <taxon>Rodentia</taxon>
        <taxon>Myomorpha</taxon>
        <taxon>Muroidea</taxon>
        <taxon>Cricetidae</taxon>
        <taxon>Arvicolinae</taxon>
        <taxon>Myodes</taxon>
    </lineage>
</organism>
<name>A0AAW0J9Y7_MYOGA</name>
<evidence type="ECO:0000256" key="3">
    <source>
        <dbReference type="ARBA" id="ARBA00023274"/>
    </source>
</evidence>
<dbReference type="EMBL" id="JBBHLL010000052">
    <property type="protein sequence ID" value="KAK7823435.1"/>
    <property type="molecule type" value="Genomic_DNA"/>
</dbReference>
<evidence type="ECO:0000313" key="5">
    <source>
        <dbReference type="EMBL" id="KAK7823435.1"/>
    </source>
</evidence>
<dbReference type="GO" id="GO:0022625">
    <property type="term" value="C:cytosolic large ribosomal subunit"/>
    <property type="evidence" value="ECO:0007669"/>
    <property type="project" value="TreeGrafter"/>
</dbReference>
<protein>
    <recommendedName>
        <fullName evidence="4">60S ribosomal protein L32</fullName>
    </recommendedName>
</protein>
<evidence type="ECO:0000256" key="1">
    <source>
        <dbReference type="ARBA" id="ARBA00008431"/>
    </source>
</evidence>
<evidence type="ECO:0000256" key="2">
    <source>
        <dbReference type="ARBA" id="ARBA00022980"/>
    </source>
</evidence>
<dbReference type="AlphaFoldDB" id="A0AAW0J9Y7"/>
<comment type="caution">
    <text evidence="5">The sequence shown here is derived from an EMBL/GenBank/DDBJ whole genome shotgun (WGS) entry which is preliminary data.</text>
</comment>
<keyword evidence="6" id="KW-1185">Reference proteome</keyword>
<dbReference type="InterPro" id="IPR001515">
    <property type="entry name" value="Ribosomal_eL32"/>
</dbReference>
<dbReference type="InterPro" id="IPR036351">
    <property type="entry name" value="Ribosomal_eL32_sf"/>
</dbReference>
<dbReference type="SUPFAM" id="SSF52042">
    <property type="entry name" value="Ribosomal protein L32e"/>
    <property type="match status" value="1"/>
</dbReference>
<dbReference type="Proteomes" id="UP001488838">
    <property type="component" value="Unassembled WGS sequence"/>
</dbReference>
<dbReference type="GO" id="GO:0006412">
    <property type="term" value="P:translation"/>
    <property type="evidence" value="ECO:0007669"/>
    <property type="project" value="InterPro"/>
</dbReference>
<keyword evidence="2" id="KW-0689">Ribosomal protein</keyword>
<comment type="similarity">
    <text evidence="1">Belongs to the eukaryotic ribosomal protein eL32 family.</text>
</comment>
<dbReference type="PANTHER" id="PTHR23413">
    <property type="entry name" value="60S RIBOSOMAL PROTEIN L32 AND DNA-DIRECTED RNA POLYMERASE II, SUBUNIT N"/>
    <property type="match status" value="1"/>
</dbReference>
<dbReference type="PANTHER" id="PTHR23413:SF1">
    <property type="entry name" value="RIBOSOMAL PROTEIN L32"/>
    <property type="match status" value="1"/>
</dbReference>
<proteinExistence type="inferred from homology"/>
<evidence type="ECO:0000256" key="4">
    <source>
        <dbReference type="ARBA" id="ARBA00035335"/>
    </source>
</evidence>